<feature type="domain" description="EGF-like" evidence="7">
    <location>
        <begin position="719"/>
        <end position="756"/>
    </location>
</feature>
<keyword evidence="1" id="KW-0677">Repeat</keyword>
<keyword evidence="5" id="KW-0472">Membrane</keyword>
<dbReference type="OrthoDB" id="10018788at2759"/>
<dbReference type="InterPro" id="IPR001258">
    <property type="entry name" value="NHL_repeat"/>
</dbReference>
<dbReference type="PROSITE" id="PS50026">
    <property type="entry name" value="EGF_3"/>
    <property type="match status" value="3"/>
</dbReference>
<dbReference type="SMART" id="SM00181">
    <property type="entry name" value="EGF"/>
    <property type="match status" value="3"/>
</dbReference>
<dbReference type="CDD" id="cd05819">
    <property type="entry name" value="NHL"/>
    <property type="match status" value="1"/>
</dbReference>
<feature type="disulfide bond" evidence="3">
    <location>
        <begin position="707"/>
        <end position="716"/>
    </location>
</feature>
<dbReference type="PROSITE" id="PS00022">
    <property type="entry name" value="EGF_1"/>
    <property type="match status" value="2"/>
</dbReference>
<keyword evidence="6" id="KW-0732">Signal</keyword>
<feature type="transmembrane region" description="Helical" evidence="5">
    <location>
        <begin position="771"/>
        <end position="790"/>
    </location>
</feature>
<dbReference type="SUPFAM" id="SSF57196">
    <property type="entry name" value="EGF/Laminin"/>
    <property type="match status" value="3"/>
</dbReference>
<dbReference type="InterPro" id="IPR050952">
    <property type="entry name" value="TRIM-NHL_E3_ligases"/>
</dbReference>
<dbReference type="PANTHER" id="PTHR24104">
    <property type="entry name" value="E3 UBIQUITIN-PROTEIN LIGASE NHLRC1-RELATED"/>
    <property type="match status" value="1"/>
</dbReference>
<evidence type="ECO:0000256" key="3">
    <source>
        <dbReference type="PROSITE-ProRule" id="PRU00076"/>
    </source>
</evidence>
<dbReference type="GO" id="GO:0005509">
    <property type="term" value="F:calcium ion binding"/>
    <property type="evidence" value="ECO:0007669"/>
    <property type="project" value="InterPro"/>
</dbReference>
<feature type="domain" description="EGF-like" evidence="7">
    <location>
        <begin position="680"/>
        <end position="717"/>
    </location>
</feature>
<evidence type="ECO:0000256" key="2">
    <source>
        <dbReference type="ARBA" id="ARBA00023157"/>
    </source>
</evidence>
<keyword evidence="2 3" id="KW-1015">Disulfide bond</keyword>
<dbReference type="InterPro" id="IPR011042">
    <property type="entry name" value="6-blade_b-propeller_TolB-like"/>
</dbReference>
<dbReference type="InterPro" id="IPR000742">
    <property type="entry name" value="EGF"/>
</dbReference>
<dbReference type="Pfam" id="PF00008">
    <property type="entry name" value="EGF"/>
    <property type="match status" value="1"/>
</dbReference>
<evidence type="ECO:0000313" key="9">
    <source>
        <dbReference type="Proteomes" id="UP000663852"/>
    </source>
</evidence>
<dbReference type="InterPro" id="IPR001881">
    <property type="entry name" value="EGF-like_Ca-bd_dom"/>
</dbReference>
<evidence type="ECO:0000256" key="4">
    <source>
        <dbReference type="PROSITE-ProRule" id="PRU00504"/>
    </source>
</evidence>
<feature type="signal peptide" evidence="6">
    <location>
        <begin position="1"/>
        <end position="18"/>
    </location>
</feature>
<protein>
    <recommendedName>
        <fullName evidence="7">EGF-like domain-containing protein</fullName>
    </recommendedName>
</protein>
<organism evidence="8 9">
    <name type="scientific">Adineta ricciae</name>
    <name type="common">Rotifer</name>
    <dbReference type="NCBI Taxonomy" id="249248"/>
    <lineage>
        <taxon>Eukaryota</taxon>
        <taxon>Metazoa</taxon>
        <taxon>Spiralia</taxon>
        <taxon>Gnathifera</taxon>
        <taxon>Rotifera</taxon>
        <taxon>Eurotatoria</taxon>
        <taxon>Bdelloidea</taxon>
        <taxon>Adinetida</taxon>
        <taxon>Adinetidae</taxon>
        <taxon>Adineta</taxon>
    </lineage>
</organism>
<feature type="chain" id="PRO_5032789507" description="EGF-like domain-containing protein" evidence="6">
    <location>
        <begin position="19"/>
        <end position="846"/>
    </location>
</feature>
<dbReference type="Gene3D" id="2.10.25.10">
    <property type="entry name" value="Laminin"/>
    <property type="match status" value="3"/>
</dbReference>
<dbReference type="AlphaFoldDB" id="A0A815LAP8"/>
<keyword evidence="5" id="KW-1133">Transmembrane helix</keyword>
<comment type="caution">
    <text evidence="3">Lacks conserved residue(s) required for the propagation of feature annotation.</text>
</comment>
<evidence type="ECO:0000256" key="6">
    <source>
        <dbReference type="SAM" id="SignalP"/>
    </source>
</evidence>
<dbReference type="PROSITE" id="PS51125">
    <property type="entry name" value="NHL"/>
    <property type="match status" value="1"/>
</dbReference>
<evidence type="ECO:0000256" key="1">
    <source>
        <dbReference type="ARBA" id="ARBA00022737"/>
    </source>
</evidence>
<proteinExistence type="predicted"/>
<evidence type="ECO:0000256" key="5">
    <source>
        <dbReference type="SAM" id="Phobius"/>
    </source>
</evidence>
<dbReference type="Gene3D" id="2.40.10.500">
    <property type="match status" value="2"/>
</dbReference>
<gene>
    <name evidence="8" type="ORF">EDS130_LOCUS36411</name>
</gene>
<sequence length="846" mass="93326">MFLLKILSLCLIIHKPKGDIILSTRASWNQTGITIIGSLNTTNNASSFEISSSYDMSMSYGDRLYISDTSHDRILIVDINSPNDVSAIGSGPNGSLGSFDAPFGISTTNTSLYVIDFGNNRVQKMLLNGSDPIRVASIARLDRPHNIFVDNNDNIYLSDTFNHSVWLFLSNGTNGTIIAGDTTYGSDDNQLAFPNGIFVNSNGTLYIADLGNNRVMKWYAGASSGIRVAGNGTRGSSLAQLNSPIYVLVDTNEYVYVSDAWNHRIMRWAPNATVGECIIACTGKKGSSETQLYFPNSLALDSQNSLYVGDYSNNRVQKFQYQIPFYNQPELSPCAAWSSVGTTFVDNETIGARPFGLFIDIKNTIYIPERALNRVQIWMEGSATPTLNITFNLSNPMSVFVTSVGDVYVDNGSSGKRVDRWMVNATIDVPAMYVQDSCYSVFVDNNNSFYCSLGNLHKVMKKTMNYVANQTVLVAGNGTAGSGSYMLNSPRGIYVDKTYNLYLADCGNDRIQFYQSGRLNGTTIVGQSANNSFDLDCPTGIIVDNNGYLFISDSQNNRIIASSSYGFRCIIGCTNSELNHPQMISFDKYGNLFVVDTYNHRIQKFYLIINTCVSQSLTTFVATGCLNSSTFGVYCNALSNPCAALNPCQNNGTCNLSNTTSLGYSCSCPVGFNGSQCEYNNRPCQSNICWNNGICNETSPTTYSCVCAAGWEGKNCQTKIDFCQGITCQNNGVCRSRYLNYTCECLSQSYSGRFCEITSTSVQTRQRVAKSFGIIAIIVLICTVLFILTLDVIKYICGIDVTGKELEKIREEKQLKKQERSSNRRHRKSQSKYVKRRIPIIIISII</sequence>
<dbReference type="Gene3D" id="2.120.10.30">
    <property type="entry name" value="TolB, C-terminal domain"/>
    <property type="match status" value="3"/>
</dbReference>
<feature type="domain" description="EGF-like" evidence="7">
    <location>
        <begin position="638"/>
        <end position="678"/>
    </location>
</feature>
<dbReference type="EMBL" id="CAJNOJ010000338">
    <property type="protein sequence ID" value="CAF1406710.1"/>
    <property type="molecule type" value="Genomic_DNA"/>
</dbReference>
<evidence type="ECO:0000259" key="7">
    <source>
        <dbReference type="PROSITE" id="PS50026"/>
    </source>
</evidence>
<keyword evidence="3" id="KW-0245">EGF-like domain</keyword>
<reference evidence="8" key="1">
    <citation type="submission" date="2021-02" db="EMBL/GenBank/DDBJ databases">
        <authorList>
            <person name="Nowell W R."/>
        </authorList>
    </citation>
    <scope>NUCLEOTIDE SEQUENCE</scope>
</reference>
<dbReference type="PROSITE" id="PS01186">
    <property type="entry name" value="EGF_2"/>
    <property type="match status" value="2"/>
</dbReference>
<dbReference type="Proteomes" id="UP000663852">
    <property type="component" value="Unassembled WGS sequence"/>
</dbReference>
<accession>A0A815LAP8</accession>
<dbReference type="PANTHER" id="PTHR24104:SF25">
    <property type="entry name" value="PROTEIN LIN-41"/>
    <property type="match status" value="1"/>
</dbReference>
<comment type="caution">
    <text evidence="8">The sequence shown here is derived from an EMBL/GenBank/DDBJ whole genome shotgun (WGS) entry which is preliminary data.</text>
</comment>
<feature type="disulfide bond" evidence="3">
    <location>
        <begin position="668"/>
        <end position="677"/>
    </location>
</feature>
<keyword evidence="5" id="KW-0812">Transmembrane</keyword>
<evidence type="ECO:0000313" key="8">
    <source>
        <dbReference type="EMBL" id="CAF1406710.1"/>
    </source>
</evidence>
<dbReference type="CDD" id="cd00054">
    <property type="entry name" value="EGF_CA"/>
    <property type="match status" value="3"/>
</dbReference>
<dbReference type="SMART" id="SM00179">
    <property type="entry name" value="EGF_CA"/>
    <property type="match status" value="3"/>
</dbReference>
<feature type="repeat" description="NHL" evidence="4">
    <location>
        <begin position="283"/>
        <end position="322"/>
    </location>
</feature>
<name>A0A815LAP8_ADIRI</name>
<dbReference type="SUPFAM" id="SSF101898">
    <property type="entry name" value="NHL repeat"/>
    <property type="match status" value="2"/>
</dbReference>
<dbReference type="Pfam" id="PF01436">
    <property type="entry name" value="NHL"/>
    <property type="match status" value="2"/>
</dbReference>
<dbReference type="GO" id="GO:0008270">
    <property type="term" value="F:zinc ion binding"/>
    <property type="evidence" value="ECO:0007669"/>
    <property type="project" value="UniProtKB-KW"/>
</dbReference>